<proteinExistence type="predicted"/>
<reference evidence="3" key="1">
    <citation type="submission" date="2022-06" db="EMBL/GenBank/DDBJ databases">
        <title>Genome Sequence of Candolleomyces eurysporus.</title>
        <authorList>
            <person name="Buettner E."/>
        </authorList>
    </citation>
    <scope>NUCLEOTIDE SEQUENCE</scope>
    <source>
        <strain evidence="3">VTCC 930004</strain>
    </source>
</reference>
<dbReference type="SUPFAM" id="SSF52540">
    <property type="entry name" value="P-loop containing nucleoside triphosphate hydrolases"/>
    <property type="match status" value="1"/>
</dbReference>
<dbReference type="Pfam" id="PF24883">
    <property type="entry name" value="NPHP3_N"/>
    <property type="match status" value="1"/>
</dbReference>
<evidence type="ECO:0000313" key="3">
    <source>
        <dbReference type="EMBL" id="KAJ2934069.1"/>
    </source>
</evidence>
<dbReference type="EMBL" id="JANBPK010000726">
    <property type="protein sequence ID" value="KAJ2934069.1"/>
    <property type="molecule type" value="Genomic_DNA"/>
</dbReference>
<keyword evidence="1" id="KW-0677">Repeat</keyword>
<dbReference type="InterPro" id="IPR056884">
    <property type="entry name" value="NPHP3-like_N"/>
</dbReference>
<feature type="non-terminal residue" evidence="3">
    <location>
        <position position="1"/>
    </location>
</feature>
<name>A0A9W8JH93_9AGAR</name>
<dbReference type="InterPro" id="IPR007111">
    <property type="entry name" value="NACHT_NTPase"/>
</dbReference>
<dbReference type="Gene3D" id="3.40.50.300">
    <property type="entry name" value="P-loop containing nucleotide triphosphate hydrolases"/>
    <property type="match status" value="1"/>
</dbReference>
<dbReference type="Proteomes" id="UP001140091">
    <property type="component" value="Unassembled WGS sequence"/>
</dbReference>
<dbReference type="InterPro" id="IPR027417">
    <property type="entry name" value="P-loop_NTPase"/>
</dbReference>
<organism evidence="3 4">
    <name type="scientific">Candolleomyces eurysporus</name>
    <dbReference type="NCBI Taxonomy" id="2828524"/>
    <lineage>
        <taxon>Eukaryota</taxon>
        <taxon>Fungi</taxon>
        <taxon>Dikarya</taxon>
        <taxon>Basidiomycota</taxon>
        <taxon>Agaricomycotina</taxon>
        <taxon>Agaricomycetes</taxon>
        <taxon>Agaricomycetidae</taxon>
        <taxon>Agaricales</taxon>
        <taxon>Agaricineae</taxon>
        <taxon>Psathyrellaceae</taxon>
        <taxon>Candolleomyces</taxon>
    </lineage>
</organism>
<sequence>MASYSLFENAHRCSTRDINIGNSISNYYGSDAQKEATHESATYSYAPKCQPGTRTVVLEDLMKFIAEADAQSLRLAWLSGPAGGGKTCILRSLAQECLGHNSLAGSFFFSTESARDNADGFIATISHQLCSAILGFQERLLRKIANDPSIFTKSLDIQLQRLVFEPLEEREVQEGTGPKVLLVDGLDECRDSKQRIHVIRLLQALSENPVYPFVIIVASRPESDIVATFNQEALASIMTPFRLHGYDADEDILAYLTHELERIRTALSAGRGIPEGWPKREALELLVKMASGQFIFAATVIKYVENGKGHPQALLAQVLHYLSQRRPSSCTNPFAELDALYSMILSVSNPNQPLLRRLLHAVLEIWRLVETNSLLNESEYPGLGPSTLMLDTFFHLEYGTTHILFSQLGSLVHVPTEAEQWNPNGYIRFHHKSMEDYLKTPERSGHLFRSEADTAADFVIASIQHLQRWSHFLQPPIIDKAATFGALYLCVRFTWDQIPTWYDIATSELEVAASEKVAFDIIGLIRSLRLPEYFINAAAGGNSSLAQSYAQVASAAYANLTACSHSSKKIGI</sequence>
<feature type="domain" description="NACHT" evidence="2">
    <location>
        <begin position="74"/>
        <end position="223"/>
    </location>
</feature>
<evidence type="ECO:0000313" key="4">
    <source>
        <dbReference type="Proteomes" id="UP001140091"/>
    </source>
</evidence>
<evidence type="ECO:0000259" key="2">
    <source>
        <dbReference type="PROSITE" id="PS50837"/>
    </source>
</evidence>
<evidence type="ECO:0000256" key="1">
    <source>
        <dbReference type="ARBA" id="ARBA00022737"/>
    </source>
</evidence>
<dbReference type="PROSITE" id="PS50837">
    <property type="entry name" value="NACHT"/>
    <property type="match status" value="1"/>
</dbReference>
<gene>
    <name evidence="3" type="ORF">H1R20_g3021</name>
</gene>
<keyword evidence="4" id="KW-1185">Reference proteome</keyword>
<protein>
    <recommendedName>
        <fullName evidence="2">NACHT domain-containing protein</fullName>
    </recommendedName>
</protein>
<dbReference type="OrthoDB" id="3262196at2759"/>
<comment type="caution">
    <text evidence="3">The sequence shown here is derived from an EMBL/GenBank/DDBJ whole genome shotgun (WGS) entry which is preliminary data.</text>
</comment>
<dbReference type="PANTHER" id="PTHR10039:SF17">
    <property type="entry name" value="FUNGAL STAND N-TERMINAL GOODBYE DOMAIN-CONTAINING PROTEIN-RELATED"/>
    <property type="match status" value="1"/>
</dbReference>
<dbReference type="AlphaFoldDB" id="A0A9W8JH93"/>
<accession>A0A9W8JH93</accession>
<dbReference type="PANTHER" id="PTHR10039">
    <property type="entry name" value="AMELOGENIN"/>
    <property type="match status" value="1"/>
</dbReference>